<protein>
    <submittedName>
        <fullName evidence="1">Uncharacterized protein</fullName>
    </submittedName>
</protein>
<sequence length="72" mass="8269">MIEPAEEIYVIFNKKTGSIKTGSGRKYKIVHAYLSEKMGWGGIGRIGQFAREEKDDYAIAKYRLVEAKENRE</sequence>
<name>A0A8S5MWS8_9CAUD</name>
<proteinExistence type="predicted"/>
<accession>A0A8S5MWS8</accession>
<organism evidence="1">
    <name type="scientific">Siphoviridae sp. ctsus30</name>
    <dbReference type="NCBI Taxonomy" id="2826488"/>
    <lineage>
        <taxon>Viruses</taxon>
        <taxon>Duplodnaviria</taxon>
        <taxon>Heunggongvirae</taxon>
        <taxon>Uroviricota</taxon>
        <taxon>Caudoviricetes</taxon>
    </lineage>
</organism>
<evidence type="ECO:0000313" key="1">
    <source>
        <dbReference type="EMBL" id="DAD86347.1"/>
    </source>
</evidence>
<dbReference type="EMBL" id="BK014997">
    <property type="protein sequence ID" value="DAD86347.1"/>
    <property type="molecule type" value="Genomic_DNA"/>
</dbReference>
<reference evidence="1" key="1">
    <citation type="journal article" date="2021" name="Proc. Natl. Acad. Sci. U.S.A.">
        <title>A Catalog of Tens of Thousands of Viruses from Human Metagenomes Reveals Hidden Associations with Chronic Diseases.</title>
        <authorList>
            <person name="Tisza M.J."/>
            <person name="Buck C.B."/>
        </authorList>
    </citation>
    <scope>NUCLEOTIDE SEQUENCE</scope>
    <source>
        <strain evidence="1">Ctsus30</strain>
    </source>
</reference>